<evidence type="ECO:0000256" key="1">
    <source>
        <dbReference type="SAM" id="Phobius"/>
    </source>
</evidence>
<evidence type="ECO:0000313" key="2">
    <source>
        <dbReference type="EMBL" id="MXP27409.1"/>
    </source>
</evidence>
<comment type="caution">
    <text evidence="2">The sequence shown here is derived from an EMBL/GenBank/DDBJ whole genome shotgun (WGS) entry which is preliminary data.</text>
</comment>
<dbReference type="Proteomes" id="UP000439780">
    <property type="component" value="Unassembled WGS sequence"/>
</dbReference>
<name>A0A845ADF3_9SPHN</name>
<keyword evidence="1" id="KW-0472">Membrane</keyword>
<reference evidence="2 3" key="1">
    <citation type="submission" date="2019-12" db="EMBL/GenBank/DDBJ databases">
        <title>Genomic-based taxomic classification of the family Erythrobacteraceae.</title>
        <authorList>
            <person name="Xu L."/>
        </authorList>
    </citation>
    <scope>NUCLEOTIDE SEQUENCE [LARGE SCALE GENOMIC DNA]</scope>
    <source>
        <strain evidence="2 3">KEMB 9005-328</strain>
    </source>
</reference>
<proteinExistence type="predicted"/>
<keyword evidence="3" id="KW-1185">Reference proteome</keyword>
<dbReference type="OrthoDB" id="9806195at2"/>
<keyword evidence="1" id="KW-0812">Transmembrane</keyword>
<accession>A0A845ADF3</accession>
<evidence type="ECO:0000313" key="3">
    <source>
        <dbReference type="Proteomes" id="UP000439780"/>
    </source>
</evidence>
<gene>
    <name evidence="2" type="ORF">GRI58_01060</name>
</gene>
<feature type="transmembrane region" description="Helical" evidence="1">
    <location>
        <begin position="204"/>
        <end position="224"/>
    </location>
</feature>
<sequence>MASDGRLMGNFVRWHIWLGWLAGIPLLLWTVSGLVMVAKPIEEVRGTDLRLEAPEAALPAGANIAIKLPEAGEKPVTAVSTSMESGRVITRLTHADGSVVRFDEQGRKLGPFTNVEARQLVARQIKGGDRIASVKGFDAADVPLDFRKPVDVWQVVLHDGTHVYVGQDSGRIEAVRTRWWRVYDFFWGLHIMDLQTREDAHNPIIIAFAGLAIVFAGIGCVLLFRRRKAHPKIP</sequence>
<dbReference type="PANTHER" id="PTHR34219">
    <property type="entry name" value="IRON-REGULATED INNER MEMBRANE PROTEIN-RELATED"/>
    <property type="match status" value="1"/>
</dbReference>
<keyword evidence="1" id="KW-1133">Transmembrane helix</keyword>
<dbReference type="InterPro" id="IPR005625">
    <property type="entry name" value="PepSY-ass_TM"/>
</dbReference>
<protein>
    <recommendedName>
        <fullName evidence="4">PepSY domain-containing protein</fullName>
    </recommendedName>
</protein>
<organism evidence="2 3">
    <name type="scientific">Qipengyuania algicida</name>
    <dbReference type="NCBI Taxonomy" id="1836209"/>
    <lineage>
        <taxon>Bacteria</taxon>
        <taxon>Pseudomonadati</taxon>
        <taxon>Pseudomonadota</taxon>
        <taxon>Alphaproteobacteria</taxon>
        <taxon>Sphingomonadales</taxon>
        <taxon>Erythrobacteraceae</taxon>
        <taxon>Qipengyuania</taxon>
    </lineage>
</organism>
<dbReference type="PANTHER" id="PTHR34219:SF6">
    <property type="entry name" value="BLR3280 PROTEIN"/>
    <property type="match status" value="1"/>
</dbReference>
<dbReference type="EMBL" id="WTYA01000001">
    <property type="protein sequence ID" value="MXP27409.1"/>
    <property type="molecule type" value="Genomic_DNA"/>
</dbReference>
<dbReference type="RefSeq" id="WP_160751700.1">
    <property type="nucleotide sequence ID" value="NZ_WTYA01000001.1"/>
</dbReference>
<evidence type="ECO:0008006" key="4">
    <source>
        <dbReference type="Google" id="ProtNLM"/>
    </source>
</evidence>
<dbReference type="Pfam" id="PF03929">
    <property type="entry name" value="PepSY_TM"/>
    <property type="match status" value="1"/>
</dbReference>
<dbReference type="AlphaFoldDB" id="A0A845ADF3"/>